<name>A0ABU0FD09_9HYPH</name>
<evidence type="ECO:0000259" key="8">
    <source>
        <dbReference type="Pfam" id="PF03460"/>
    </source>
</evidence>
<sequence>MSAPLRKGWCPGALRPMRTGDGLLVRVRLTGGALPAGTARALAQAARDFGNGLFDLSARANLQMRGVSDDTLPPLLDRLSALGVLDADEAAEQVRNVLASPLAGLDPMALIDVTALTRRLEGRLTADPALHALPPKFGFLVDGGGALRLDGVEADIGLRAADADVFRLTAGHATLGFVAPENAIEAALDVARAFLRHRRPDERRMRDLVKRLQDEACETPLPGRERGGGEGGVLEELSPASRFIRPGLAPQPSPEPGEGRAPLLAGCKLFGDGHASGFFAAAAPFGRLDADQLAGLATLAEKQGTALRLSPWRAIILAPVPAGEAASLGTAIASLGLVVDDTDPRLAIAACPGSPSCLSGQASAQADAARLAPVFAPFIRAGASVHVSGCAKGCARRAPASIVLVGQGGRYGLAFDADSRAPSETAPMDIGEIAALLKRRVAANGAKKNSAERDSP</sequence>
<accession>A0ABU0FD09</accession>
<organism evidence="9 10">
    <name type="scientific">Labrys monachus</name>
    <dbReference type="NCBI Taxonomy" id="217067"/>
    <lineage>
        <taxon>Bacteria</taxon>
        <taxon>Pseudomonadati</taxon>
        <taxon>Pseudomonadota</taxon>
        <taxon>Alphaproteobacteria</taxon>
        <taxon>Hyphomicrobiales</taxon>
        <taxon>Xanthobacteraceae</taxon>
        <taxon>Labrys</taxon>
    </lineage>
</organism>
<dbReference type="EC" id="1.14.13.83" evidence="9"/>
<dbReference type="EMBL" id="JAUSVK010000001">
    <property type="protein sequence ID" value="MDQ0392497.1"/>
    <property type="molecule type" value="Genomic_DNA"/>
</dbReference>
<protein>
    <submittedName>
        <fullName evidence="9">Precorrin-3B synthase</fullName>
        <ecNumber evidence="9">1.14.13.83</ecNumber>
    </submittedName>
</protein>
<gene>
    <name evidence="9" type="ORF">J3R73_002289</name>
</gene>
<evidence type="ECO:0000313" key="9">
    <source>
        <dbReference type="EMBL" id="MDQ0392497.1"/>
    </source>
</evidence>
<keyword evidence="6" id="KW-0411">Iron-sulfur</keyword>
<dbReference type="Pfam" id="PF03460">
    <property type="entry name" value="NIR_SIR_ferr"/>
    <property type="match status" value="2"/>
</dbReference>
<dbReference type="PANTHER" id="PTHR32439:SF9">
    <property type="entry name" value="BLR3264 PROTEIN"/>
    <property type="match status" value="1"/>
</dbReference>
<dbReference type="Proteomes" id="UP001237448">
    <property type="component" value="Unassembled WGS sequence"/>
</dbReference>
<dbReference type="InterPro" id="IPR036136">
    <property type="entry name" value="Nit/Sulf_reduc_fer-like_dom_sf"/>
</dbReference>
<evidence type="ECO:0000256" key="4">
    <source>
        <dbReference type="ARBA" id="ARBA00023002"/>
    </source>
</evidence>
<feature type="domain" description="Nitrite/Sulfite reductase ferredoxin-like" evidence="8">
    <location>
        <begin position="281"/>
        <end position="327"/>
    </location>
</feature>
<keyword evidence="4 9" id="KW-0560">Oxidoreductase</keyword>
<dbReference type="InterPro" id="IPR005117">
    <property type="entry name" value="NiRdtase/SiRdtase_haem-b_fer"/>
</dbReference>
<evidence type="ECO:0000256" key="5">
    <source>
        <dbReference type="ARBA" id="ARBA00023004"/>
    </source>
</evidence>
<feature type="domain" description="Nitrite/Sulfite reductase ferredoxin-like" evidence="8">
    <location>
        <begin position="15"/>
        <end position="81"/>
    </location>
</feature>
<evidence type="ECO:0000256" key="2">
    <source>
        <dbReference type="ARBA" id="ARBA00022617"/>
    </source>
</evidence>
<dbReference type="NCBIfam" id="TIGR02435">
    <property type="entry name" value="CobG"/>
    <property type="match status" value="1"/>
</dbReference>
<dbReference type="InterPro" id="IPR012798">
    <property type="entry name" value="Cbl_synth_CobG-like"/>
</dbReference>
<evidence type="ECO:0000313" key="10">
    <source>
        <dbReference type="Proteomes" id="UP001237448"/>
    </source>
</evidence>
<evidence type="ECO:0000259" key="7">
    <source>
        <dbReference type="Pfam" id="PF01077"/>
    </source>
</evidence>
<feature type="domain" description="Nitrite/sulphite reductase 4Fe-4S" evidence="7">
    <location>
        <begin position="92"/>
        <end position="164"/>
    </location>
</feature>
<proteinExistence type="predicted"/>
<comment type="caution">
    <text evidence="9">The sequence shown here is derived from an EMBL/GenBank/DDBJ whole genome shotgun (WGS) entry which is preliminary data.</text>
</comment>
<dbReference type="InterPro" id="IPR045854">
    <property type="entry name" value="NO2/SO3_Rdtase_4Fe4S_sf"/>
</dbReference>
<dbReference type="Gene3D" id="3.30.413.10">
    <property type="entry name" value="Sulfite Reductase Hemoprotein, domain 1"/>
    <property type="match status" value="2"/>
</dbReference>
<dbReference type="PANTHER" id="PTHR32439">
    <property type="entry name" value="FERREDOXIN--NITRITE REDUCTASE, CHLOROPLASTIC"/>
    <property type="match status" value="1"/>
</dbReference>
<dbReference type="InterPro" id="IPR006067">
    <property type="entry name" value="NO2/SO3_Rdtase_4Fe4S_dom"/>
</dbReference>
<dbReference type="Pfam" id="PF01077">
    <property type="entry name" value="NIR_SIR"/>
    <property type="match status" value="1"/>
</dbReference>
<evidence type="ECO:0000256" key="3">
    <source>
        <dbReference type="ARBA" id="ARBA00022723"/>
    </source>
</evidence>
<keyword evidence="1" id="KW-0004">4Fe-4S</keyword>
<dbReference type="SUPFAM" id="SSF55124">
    <property type="entry name" value="Nitrite/Sulfite reductase N-terminal domain-like"/>
    <property type="match status" value="2"/>
</dbReference>
<dbReference type="GO" id="GO:0043818">
    <property type="term" value="F:precorrin-3B synthase activity"/>
    <property type="evidence" value="ECO:0007669"/>
    <property type="project" value="UniProtKB-EC"/>
</dbReference>
<keyword evidence="10" id="KW-1185">Reference proteome</keyword>
<dbReference type="Gene3D" id="3.90.480.10">
    <property type="entry name" value="Sulfite Reductase Hemoprotein,Domain 2"/>
    <property type="match status" value="1"/>
</dbReference>
<dbReference type="InterPro" id="IPR051329">
    <property type="entry name" value="NIR_SIR_4Fe-4S"/>
</dbReference>
<dbReference type="SUPFAM" id="SSF56014">
    <property type="entry name" value="Nitrite and sulphite reductase 4Fe-4S domain-like"/>
    <property type="match status" value="2"/>
</dbReference>
<evidence type="ECO:0000256" key="6">
    <source>
        <dbReference type="ARBA" id="ARBA00023014"/>
    </source>
</evidence>
<keyword evidence="3" id="KW-0479">Metal-binding</keyword>
<reference evidence="9 10" key="1">
    <citation type="submission" date="2023-07" db="EMBL/GenBank/DDBJ databases">
        <title>Genomic Encyclopedia of Type Strains, Phase IV (KMG-IV): sequencing the most valuable type-strain genomes for metagenomic binning, comparative biology and taxonomic classification.</title>
        <authorList>
            <person name="Goeker M."/>
        </authorList>
    </citation>
    <scope>NUCLEOTIDE SEQUENCE [LARGE SCALE GENOMIC DNA]</scope>
    <source>
        <strain evidence="9 10">DSM 5896</strain>
    </source>
</reference>
<dbReference type="RefSeq" id="WP_307426469.1">
    <property type="nucleotide sequence ID" value="NZ_JAUSVK010000001.1"/>
</dbReference>
<evidence type="ECO:0000256" key="1">
    <source>
        <dbReference type="ARBA" id="ARBA00022485"/>
    </source>
</evidence>
<keyword evidence="5" id="KW-0408">Iron</keyword>
<keyword evidence="2" id="KW-0349">Heme</keyword>